<feature type="region of interest" description="Disordered" evidence="1">
    <location>
        <begin position="134"/>
        <end position="206"/>
    </location>
</feature>
<organism evidence="3 4">
    <name type="scientific">Qipengyuania gaetbuli</name>
    <dbReference type="NCBI Taxonomy" id="266952"/>
    <lineage>
        <taxon>Bacteria</taxon>
        <taxon>Pseudomonadati</taxon>
        <taxon>Pseudomonadota</taxon>
        <taxon>Alphaproteobacteria</taxon>
        <taxon>Sphingomonadales</taxon>
        <taxon>Erythrobacteraceae</taxon>
        <taxon>Qipengyuania</taxon>
    </lineage>
</organism>
<evidence type="ECO:0000256" key="1">
    <source>
        <dbReference type="SAM" id="MobiDB-lite"/>
    </source>
</evidence>
<gene>
    <name evidence="3" type="ORF">GRI42_12035</name>
</gene>
<proteinExistence type="predicted"/>
<keyword evidence="4" id="KW-1185">Reference proteome</keyword>
<feature type="compositionally biased region" description="Low complexity" evidence="1">
    <location>
        <begin position="186"/>
        <end position="206"/>
    </location>
</feature>
<keyword evidence="2" id="KW-0732">Signal</keyword>
<comment type="caution">
    <text evidence="3">The sequence shown here is derived from an EMBL/GenBank/DDBJ whole genome shotgun (WGS) entry which is preliminary data.</text>
</comment>
<evidence type="ECO:0000256" key="2">
    <source>
        <dbReference type="SAM" id="SignalP"/>
    </source>
</evidence>
<evidence type="ECO:0008006" key="5">
    <source>
        <dbReference type="Google" id="ProtNLM"/>
    </source>
</evidence>
<dbReference type="Proteomes" id="UP000444185">
    <property type="component" value="Unassembled WGS sequence"/>
</dbReference>
<accession>A0A844Y4Q0</accession>
<name>A0A844Y4Q0_9SPHN</name>
<protein>
    <recommendedName>
        <fullName evidence="5">Energy transducer TonB</fullName>
    </recommendedName>
</protein>
<reference evidence="3 4" key="1">
    <citation type="submission" date="2019-12" db="EMBL/GenBank/DDBJ databases">
        <title>Genomic-based taxomic classification of the family Erythrobacteraceae.</title>
        <authorList>
            <person name="Xu L."/>
        </authorList>
    </citation>
    <scope>NUCLEOTIDE SEQUENCE [LARGE SCALE GENOMIC DNA]</scope>
    <source>
        <strain evidence="3 4">DSM 16225</strain>
    </source>
</reference>
<evidence type="ECO:0000313" key="3">
    <source>
        <dbReference type="EMBL" id="MXO52032.1"/>
    </source>
</evidence>
<feature type="chain" id="PRO_5032372808" description="Energy transducer TonB" evidence="2">
    <location>
        <begin position="23"/>
        <end position="206"/>
    </location>
</feature>
<evidence type="ECO:0000313" key="4">
    <source>
        <dbReference type="Proteomes" id="UP000444185"/>
    </source>
</evidence>
<sequence length="206" mass="21659">MSRRVLAVVPVLIAASPFAASAKDALQAQSATPPERIDLRVQLEEDGPKFEDCSAEQDAAEISGEIIVCRRQTGDENRLYDKEAAERRHAQRTQGQKPVEMFGIPNHGPVVARGCFIPPCPPPMPVLIDIEALPEAPPGSDADRIARGLAPLGRETPVSQLSEPQVVTEPGRQDNADALGLPPAPQGQAAGVSPSGSASPEAEPSG</sequence>
<dbReference type="EMBL" id="WTYF01000004">
    <property type="protein sequence ID" value="MXO52032.1"/>
    <property type="molecule type" value="Genomic_DNA"/>
</dbReference>
<feature type="signal peptide" evidence="2">
    <location>
        <begin position="1"/>
        <end position="22"/>
    </location>
</feature>
<dbReference type="AlphaFoldDB" id="A0A844Y4Q0"/>
<dbReference type="RefSeq" id="WP_170289994.1">
    <property type="nucleotide sequence ID" value="NZ_WTYF01000004.1"/>
</dbReference>